<sequence length="85" mass="9669">MSETTQALDLEDLRTTVADVLDVEEKELTDDAHFVETLGVDSLMALEVMVVLEKKYGVKLREEELKQVTSLRKAYDLLAEKLEAR</sequence>
<name>A0A927F5L1_9ACTN</name>
<protein>
    <submittedName>
        <fullName evidence="2">Acyl carrier protein</fullName>
    </submittedName>
</protein>
<dbReference type="Gene3D" id="1.10.1200.10">
    <property type="entry name" value="ACP-like"/>
    <property type="match status" value="1"/>
</dbReference>
<gene>
    <name evidence="2" type="ORF">IF129_23740</name>
</gene>
<evidence type="ECO:0000313" key="3">
    <source>
        <dbReference type="Proteomes" id="UP000632289"/>
    </source>
</evidence>
<organism evidence="2 3">
    <name type="scientific">Streptomyces chumphonensis</name>
    <dbReference type="NCBI Taxonomy" id="1214925"/>
    <lineage>
        <taxon>Bacteria</taxon>
        <taxon>Bacillati</taxon>
        <taxon>Actinomycetota</taxon>
        <taxon>Actinomycetes</taxon>
        <taxon>Kitasatosporales</taxon>
        <taxon>Streptomycetaceae</taxon>
        <taxon>Streptomyces</taxon>
    </lineage>
</organism>
<evidence type="ECO:0000259" key="1">
    <source>
        <dbReference type="PROSITE" id="PS50075"/>
    </source>
</evidence>
<dbReference type="Proteomes" id="UP000632289">
    <property type="component" value="Unassembled WGS sequence"/>
</dbReference>
<dbReference type="RefSeq" id="WP_191211865.1">
    <property type="nucleotide sequence ID" value="NZ_BAABKL010000001.1"/>
</dbReference>
<dbReference type="InterPro" id="IPR036736">
    <property type="entry name" value="ACP-like_sf"/>
</dbReference>
<dbReference type="PROSITE" id="PS50075">
    <property type="entry name" value="CARRIER"/>
    <property type="match status" value="1"/>
</dbReference>
<keyword evidence="3" id="KW-1185">Reference proteome</keyword>
<evidence type="ECO:0000313" key="2">
    <source>
        <dbReference type="EMBL" id="MBD3934564.1"/>
    </source>
</evidence>
<dbReference type="SMART" id="SM01294">
    <property type="entry name" value="PKS_PP_betabranch"/>
    <property type="match status" value="1"/>
</dbReference>
<dbReference type="InterPro" id="IPR009081">
    <property type="entry name" value="PP-bd_ACP"/>
</dbReference>
<reference evidence="2" key="1">
    <citation type="submission" date="2020-09" db="EMBL/GenBank/DDBJ databases">
        <title>Secondary metabolite and genome analysis of marine Streptomyces chumphonensis KK1-2T.</title>
        <authorList>
            <person name="Phongsopitanun W."/>
            <person name="Kanchanasin P."/>
            <person name="Pittayakhajonwut P."/>
            <person name="Suwanborirux K."/>
            <person name="Tanasupawat S."/>
        </authorList>
    </citation>
    <scope>NUCLEOTIDE SEQUENCE</scope>
    <source>
        <strain evidence="2">KK1-2</strain>
    </source>
</reference>
<comment type="caution">
    <text evidence="2">The sequence shown here is derived from an EMBL/GenBank/DDBJ whole genome shotgun (WGS) entry which is preliminary data.</text>
</comment>
<dbReference type="EMBL" id="JACXYU010000018">
    <property type="protein sequence ID" value="MBD3934564.1"/>
    <property type="molecule type" value="Genomic_DNA"/>
</dbReference>
<dbReference type="SUPFAM" id="SSF47336">
    <property type="entry name" value="ACP-like"/>
    <property type="match status" value="1"/>
</dbReference>
<dbReference type="Pfam" id="PF00550">
    <property type="entry name" value="PP-binding"/>
    <property type="match status" value="1"/>
</dbReference>
<proteinExistence type="predicted"/>
<feature type="domain" description="Carrier" evidence="1">
    <location>
        <begin position="4"/>
        <end position="82"/>
    </location>
</feature>
<accession>A0A927F5L1</accession>
<dbReference type="AlphaFoldDB" id="A0A927F5L1"/>